<reference evidence="2 3" key="1">
    <citation type="submission" date="2017-05" db="EMBL/GenBank/DDBJ databases">
        <title>Whole genome sequencing of Proteus mirabilis AR_0155.</title>
        <authorList>
            <person name="Conlan S."/>
            <person name="Thomas P.J."/>
            <person name="Mullikin J."/>
            <person name="Frank K.M."/>
            <person name="Segre J.A."/>
        </authorList>
    </citation>
    <scope>NUCLEOTIDE SEQUENCE [LARGE SCALE GENOMIC DNA]</scope>
    <source>
        <strain evidence="2 3">AR_0155</strain>
    </source>
</reference>
<evidence type="ECO:0000313" key="3">
    <source>
        <dbReference type="Proteomes" id="UP000195540"/>
    </source>
</evidence>
<dbReference type="AlphaFoldDB" id="A0AAJ0Y883"/>
<protein>
    <submittedName>
        <fullName evidence="2">Uncharacterized protein</fullName>
    </submittedName>
</protein>
<keyword evidence="1" id="KW-0472">Membrane</keyword>
<feature type="transmembrane region" description="Helical" evidence="1">
    <location>
        <begin position="117"/>
        <end position="139"/>
    </location>
</feature>
<accession>A0AAJ0Y883</accession>
<dbReference type="EMBL" id="CP021694">
    <property type="protein sequence ID" value="ARX35908.1"/>
    <property type="molecule type" value="Genomic_DNA"/>
</dbReference>
<name>A0AAJ0Y883_PROMI</name>
<sequence length="207" mass="24565">MDVSSILNGLKILIPLLPFFKKLLFFDTFFSLSNKEKSEAITYLKECADEHEPLDKYKQELMLLDYKMSTNYLLNDYILKYFISNKLKNIKFCNSMFLLKDFYSYNDFNVKTKTKMIIIPIIVLILGIVFGCGTTFFVVSENQFPKSLLDWFFWGGLTLVSIQYIYYSSYTLWCYFHMVRKVNDFNIFISLVRMKILLQNKSLNNIL</sequence>
<gene>
    <name evidence="2" type="ORF">AM402_17825</name>
</gene>
<proteinExistence type="predicted"/>
<organism evidence="2 3">
    <name type="scientific">Proteus mirabilis</name>
    <dbReference type="NCBI Taxonomy" id="584"/>
    <lineage>
        <taxon>Bacteria</taxon>
        <taxon>Pseudomonadati</taxon>
        <taxon>Pseudomonadota</taxon>
        <taxon>Gammaproteobacteria</taxon>
        <taxon>Enterobacterales</taxon>
        <taxon>Morganellaceae</taxon>
        <taxon>Proteus</taxon>
    </lineage>
</organism>
<dbReference type="RefSeq" id="WP_049211843.1">
    <property type="nucleotide sequence ID" value="NZ_BGKS01000030.1"/>
</dbReference>
<keyword evidence="1" id="KW-1133">Transmembrane helix</keyword>
<dbReference type="Proteomes" id="UP000195540">
    <property type="component" value="Chromosome"/>
</dbReference>
<evidence type="ECO:0000256" key="1">
    <source>
        <dbReference type="SAM" id="Phobius"/>
    </source>
</evidence>
<keyword evidence="1" id="KW-0812">Transmembrane</keyword>
<evidence type="ECO:0000313" key="2">
    <source>
        <dbReference type="EMBL" id="ARX35908.1"/>
    </source>
</evidence>
<feature type="transmembrane region" description="Helical" evidence="1">
    <location>
        <begin position="151"/>
        <end position="176"/>
    </location>
</feature>